<evidence type="ECO:0000256" key="1">
    <source>
        <dbReference type="SAM" id="MobiDB-lite"/>
    </source>
</evidence>
<dbReference type="EMBL" id="JAINUG010000074">
    <property type="protein sequence ID" value="KAJ8400836.1"/>
    <property type="molecule type" value="Genomic_DNA"/>
</dbReference>
<evidence type="ECO:0000313" key="3">
    <source>
        <dbReference type="Proteomes" id="UP001221898"/>
    </source>
</evidence>
<dbReference type="Proteomes" id="UP001221898">
    <property type="component" value="Unassembled WGS sequence"/>
</dbReference>
<proteinExistence type="predicted"/>
<sequence>MRSALWFVFCRGSLSPKHASKPKEYSPRKAPIGRRAGAAHGQLMSTLDPQPDTTLPQRRAEPRSFPADSQKHAGSGL</sequence>
<feature type="compositionally biased region" description="Polar residues" evidence="1">
    <location>
        <begin position="43"/>
        <end position="56"/>
    </location>
</feature>
<accession>A0AAD7SG56</accession>
<feature type="region of interest" description="Disordered" evidence="1">
    <location>
        <begin position="14"/>
        <end position="77"/>
    </location>
</feature>
<gene>
    <name evidence="2" type="ORF">AAFF_G00391900</name>
</gene>
<reference evidence="2" key="1">
    <citation type="journal article" date="2023" name="Science">
        <title>Genome structures resolve the early diversification of teleost fishes.</title>
        <authorList>
            <person name="Parey E."/>
            <person name="Louis A."/>
            <person name="Montfort J."/>
            <person name="Bouchez O."/>
            <person name="Roques C."/>
            <person name="Iampietro C."/>
            <person name="Lluch J."/>
            <person name="Castinel A."/>
            <person name="Donnadieu C."/>
            <person name="Desvignes T."/>
            <person name="Floi Bucao C."/>
            <person name="Jouanno E."/>
            <person name="Wen M."/>
            <person name="Mejri S."/>
            <person name="Dirks R."/>
            <person name="Jansen H."/>
            <person name="Henkel C."/>
            <person name="Chen W.J."/>
            <person name="Zahm M."/>
            <person name="Cabau C."/>
            <person name="Klopp C."/>
            <person name="Thompson A.W."/>
            <person name="Robinson-Rechavi M."/>
            <person name="Braasch I."/>
            <person name="Lecointre G."/>
            <person name="Bobe J."/>
            <person name="Postlethwait J.H."/>
            <person name="Berthelot C."/>
            <person name="Roest Crollius H."/>
            <person name="Guiguen Y."/>
        </authorList>
    </citation>
    <scope>NUCLEOTIDE SEQUENCE</scope>
    <source>
        <strain evidence="2">NC1722</strain>
    </source>
</reference>
<name>A0AAD7SG56_9TELE</name>
<dbReference type="AlphaFoldDB" id="A0AAD7SG56"/>
<evidence type="ECO:0000313" key="2">
    <source>
        <dbReference type="EMBL" id="KAJ8400836.1"/>
    </source>
</evidence>
<keyword evidence="3" id="KW-1185">Reference proteome</keyword>
<organism evidence="2 3">
    <name type="scientific">Aldrovandia affinis</name>
    <dbReference type="NCBI Taxonomy" id="143900"/>
    <lineage>
        <taxon>Eukaryota</taxon>
        <taxon>Metazoa</taxon>
        <taxon>Chordata</taxon>
        <taxon>Craniata</taxon>
        <taxon>Vertebrata</taxon>
        <taxon>Euteleostomi</taxon>
        <taxon>Actinopterygii</taxon>
        <taxon>Neopterygii</taxon>
        <taxon>Teleostei</taxon>
        <taxon>Notacanthiformes</taxon>
        <taxon>Halosauridae</taxon>
        <taxon>Aldrovandia</taxon>
    </lineage>
</organism>
<protein>
    <submittedName>
        <fullName evidence="2">Uncharacterized protein</fullName>
    </submittedName>
</protein>
<comment type="caution">
    <text evidence="2">The sequence shown here is derived from an EMBL/GenBank/DDBJ whole genome shotgun (WGS) entry which is preliminary data.</text>
</comment>